<evidence type="ECO:0000313" key="1">
    <source>
        <dbReference type="Proteomes" id="UP000887540"/>
    </source>
</evidence>
<dbReference type="InterPro" id="IPR036397">
    <property type="entry name" value="RNaseH_sf"/>
</dbReference>
<name>A0A914DUX8_9BILA</name>
<dbReference type="Gene3D" id="3.30.420.10">
    <property type="entry name" value="Ribonuclease H-like superfamily/Ribonuclease H"/>
    <property type="match status" value="2"/>
</dbReference>
<sequence length="101" mass="11969">MVRLKFAKEHKDWTVQQWARILWSDESKKNMFGSDDIKFMRRPAGKCFDLKYQLPTVKHSKSVMVKEEWNRIPVDILKVLVKSIPCRINAVIKAKGYPTKY</sequence>
<protein>
    <submittedName>
        <fullName evidence="2">Uncharacterized protein</fullName>
    </submittedName>
</protein>
<dbReference type="GO" id="GO:0003676">
    <property type="term" value="F:nucleic acid binding"/>
    <property type="evidence" value="ECO:0007669"/>
    <property type="project" value="InterPro"/>
</dbReference>
<dbReference type="AlphaFoldDB" id="A0A914DUX8"/>
<reference evidence="2" key="1">
    <citation type="submission" date="2022-11" db="UniProtKB">
        <authorList>
            <consortium name="WormBaseParasite"/>
        </authorList>
    </citation>
    <scope>IDENTIFICATION</scope>
</reference>
<dbReference type="Proteomes" id="UP000887540">
    <property type="component" value="Unplaced"/>
</dbReference>
<organism evidence="1 2">
    <name type="scientific">Acrobeloides nanus</name>
    <dbReference type="NCBI Taxonomy" id="290746"/>
    <lineage>
        <taxon>Eukaryota</taxon>
        <taxon>Metazoa</taxon>
        <taxon>Ecdysozoa</taxon>
        <taxon>Nematoda</taxon>
        <taxon>Chromadorea</taxon>
        <taxon>Rhabditida</taxon>
        <taxon>Tylenchina</taxon>
        <taxon>Cephalobomorpha</taxon>
        <taxon>Cephaloboidea</taxon>
        <taxon>Cephalobidae</taxon>
        <taxon>Acrobeloides</taxon>
    </lineage>
</organism>
<dbReference type="WBParaSite" id="ACRNAN_scaffold426.g24688.t1">
    <property type="protein sequence ID" value="ACRNAN_scaffold426.g24688.t1"/>
    <property type="gene ID" value="ACRNAN_scaffold426.g24688"/>
</dbReference>
<accession>A0A914DUX8</accession>
<proteinExistence type="predicted"/>
<keyword evidence="1" id="KW-1185">Reference proteome</keyword>
<evidence type="ECO:0000313" key="2">
    <source>
        <dbReference type="WBParaSite" id="ACRNAN_scaffold426.g24688.t1"/>
    </source>
</evidence>